<feature type="region of interest" description="Disordered" evidence="4">
    <location>
        <begin position="1"/>
        <end position="96"/>
    </location>
</feature>
<dbReference type="InterPro" id="IPR050342">
    <property type="entry name" value="HMGB"/>
</dbReference>
<dbReference type="GO" id="GO:0005634">
    <property type="term" value="C:nucleus"/>
    <property type="evidence" value="ECO:0007669"/>
    <property type="project" value="UniProtKB-UniRule"/>
</dbReference>
<feature type="compositionally biased region" description="Basic residues" evidence="4">
    <location>
        <begin position="2002"/>
        <end position="2012"/>
    </location>
</feature>
<feature type="compositionally biased region" description="Polar residues" evidence="4">
    <location>
        <begin position="1409"/>
        <end position="1420"/>
    </location>
</feature>
<feature type="region of interest" description="Disordered" evidence="4">
    <location>
        <begin position="956"/>
        <end position="987"/>
    </location>
</feature>
<reference evidence="6 7" key="1">
    <citation type="submission" date="2017-09" db="EMBL/GenBank/DDBJ databases">
        <title>Genome sequencing of Besnoitia besnoiti strain Bb-Ger1.</title>
        <authorList>
            <person name="Schares G."/>
            <person name="Venepally P."/>
            <person name="Lorenzi H.A."/>
        </authorList>
    </citation>
    <scope>NUCLEOTIDE SEQUENCE [LARGE SCALE GENOMIC DNA]</scope>
    <source>
        <strain evidence="6 7">Bb-Ger1</strain>
    </source>
</reference>
<name>A0A2A9MEX1_BESBE</name>
<dbReference type="Pfam" id="PF15963">
    <property type="entry name" value="Myb_DNA-bind_7"/>
    <property type="match status" value="1"/>
</dbReference>
<feature type="compositionally biased region" description="Basic and acidic residues" evidence="4">
    <location>
        <begin position="1781"/>
        <end position="1803"/>
    </location>
</feature>
<dbReference type="Gene3D" id="1.10.30.10">
    <property type="entry name" value="High mobility group box domain"/>
    <property type="match status" value="2"/>
</dbReference>
<dbReference type="PROSITE" id="PS50118">
    <property type="entry name" value="HMG_BOX_2"/>
    <property type="match status" value="1"/>
</dbReference>
<dbReference type="SUPFAM" id="SSF47095">
    <property type="entry name" value="HMG-box"/>
    <property type="match status" value="2"/>
</dbReference>
<feature type="compositionally biased region" description="Low complexity" evidence="4">
    <location>
        <begin position="970"/>
        <end position="980"/>
    </location>
</feature>
<feature type="compositionally biased region" description="Low complexity" evidence="4">
    <location>
        <begin position="134"/>
        <end position="149"/>
    </location>
</feature>
<evidence type="ECO:0000256" key="1">
    <source>
        <dbReference type="ARBA" id="ARBA00023125"/>
    </source>
</evidence>
<evidence type="ECO:0000313" key="7">
    <source>
        <dbReference type="Proteomes" id="UP000224006"/>
    </source>
</evidence>
<feature type="coiled-coil region" evidence="3">
    <location>
        <begin position="1043"/>
        <end position="1074"/>
    </location>
</feature>
<dbReference type="SMART" id="SM00398">
    <property type="entry name" value="HMG"/>
    <property type="match status" value="2"/>
</dbReference>
<feature type="compositionally biased region" description="Low complexity" evidence="4">
    <location>
        <begin position="1684"/>
        <end position="1721"/>
    </location>
</feature>
<feature type="compositionally biased region" description="Basic and acidic residues" evidence="4">
    <location>
        <begin position="1891"/>
        <end position="1902"/>
    </location>
</feature>
<dbReference type="CDD" id="cd00167">
    <property type="entry name" value="SANT"/>
    <property type="match status" value="1"/>
</dbReference>
<feature type="compositionally biased region" description="Low complexity" evidence="4">
    <location>
        <begin position="1439"/>
        <end position="1495"/>
    </location>
</feature>
<dbReference type="GO" id="GO:0003677">
    <property type="term" value="F:DNA binding"/>
    <property type="evidence" value="ECO:0007669"/>
    <property type="project" value="UniProtKB-UniRule"/>
</dbReference>
<evidence type="ECO:0000256" key="4">
    <source>
        <dbReference type="SAM" id="MobiDB-lite"/>
    </source>
</evidence>
<feature type="domain" description="HMG box" evidence="5">
    <location>
        <begin position="1324"/>
        <end position="1394"/>
    </location>
</feature>
<evidence type="ECO:0000256" key="3">
    <source>
        <dbReference type="SAM" id="Coils"/>
    </source>
</evidence>
<feature type="compositionally biased region" description="Basic and acidic residues" evidence="4">
    <location>
        <begin position="1618"/>
        <end position="1641"/>
    </location>
</feature>
<feature type="compositionally biased region" description="Low complexity" evidence="4">
    <location>
        <begin position="1935"/>
        <end position="1944"/>
    </location>
</feature>
<sequence>MDDAPGAPTQSSGVSASLSSLAPTYPSPTALFDPEKGGDLAYTSAAPLFSSYDLPQPPAPQATQYATRARPLQDGCTRGRDGEGASPSRPSADVFTPLAALSSPYASISASRGASEASEAATRPRGAGSPPQPSEAAASPSAASAAASRPPSVSLASLRSWGRAGADPAPTAGAEERPEFSPFFALCPAAATMASGCTLTQGGAALGCRPSGEDFPLRFVPLLQAEPFRGGVEEAFPLDPSASVASLCPLALDPLSFSLSSTLGEGVFASALPHDASTTPPASSALLSVATAFASRPSRASAGAASPSSRSPGGAEAAAEALACEKETLLLRAFAAETRRASRREEPTAFRALGAEAAAARRQHSELFQVFRAGQRAFESLAEGLGRGRVATREAAAAANSDGAEGDTPAGETQHAQRVKKGEEEEAGDAISDTKTSSWPENEKNVIMPHLSARTSAAAHAVLRSVLRTLARDLARAEILEAERAKETSPDEEKRRREANSAARQDLHSLSDAPGDPLASAVVFKAGIGGDSLSEGSEAVAGVASLPLSAPEAFEAPRGAAPGAAGARGEHEEDFEENAALLRFLEAEEEAETEEVQRQLKRAMLLRTLRDLLSEHFPRATPPSPLGLLTPSSGTRAPGAAASASPSASLSAASLDAAHQLREERILALLLRQLERRDDELADLLVSSKPRAVKQQLLQVLLAEVLADISVLHRQQRRYFLQPAAGAAPSSALASSPLIKKLGKTADAPVAPSAVAASLGGNGTSQALVELGGGAPAPLPPELAGPSPLSILQCLARAQRAEAATAEGQADAVAAGRAALLRLAQLAPRLTTGVFLLLPHLSYLPRLLLLQLQLHTQQAQRGELSAEALEERVWRSFKDQEAFTNTPLFLSLSQQFSEALAAARQALPAAAAPGALGAPQALGLLPPAGPASALVVAQGAGGVGAMPLAGALGAAREDGKGGAGAGAPGAGAAKAASAPKKPSRKGMGMSGWALFAKEKRAELQQEGTLEGETLPEQTSFVARFWHQLSKEKKAEWGRRAEELNRQAGLRMKKEEEIRKAKERAEAKENCAQAEAAAATASSVAAQGAAAVTGAPQGLRTQAPGAGAFSGLPAGASSAVAPPLAPFAAPLNAPGATAGGLYALVGTDDERGKLQLPAFVAGSGRPGAPAAPGGVPATGTARAGGQLDGSLPFASCPGAALGSPEAALPQGAAFAADGLPSGRGHGAQLPSGPPAASASPLSGPHGGAPALQGYLQAQFSAAQLPQQFPSAFAGQFPAGALSGQGPLARAPLADGGLAALGADAAAKKKSRSGGGKKGEGGQCKSGRGYTAFTFFAKEMRQKCKEEGIECGSSLSEQNTFIGDKWRQVSPEEKKIFQQRAKEANAAWRREHEEKLLQAQKEHEPFRKQDSINSDASSTFSASLGGGQQTSTYCHPPQGGALALPSSLASSAPPAPSAASSSTPEASPAYASAGTSPSPSASAPALGSSHPAAPAGRFGPGGGFFAPDASLERREGDPLDAGRADAFALAQAFSLSSAPGVSASAEAPPASLQGLGPGAFAPGRRDEGDTGARQARGALEPPFKKPRGDGSEAGLRARPAPGFASSASACAPETSGTARGGERAREDAGGVRKAATDSDRVNDWRMYYPSSQAPAAGGREAPGHGVSTPEMSWRRREEEAYLAQKQTPPSTSAPFPSSAAYPQQQGGPPKPAASAPGLSGLAAYPPEDVSYHLKLDFEAETGGGRDGQEGARGECLQERATPHFFVSEGVHSASPPASLAGSEGRRTLRPDRCRHAQGKRLREEREDAADEEESDESEEASRSDEAVEKNSEARQGKAARERRSRRGEQKMQTDEEKEDEDKGDDADEEEGDDEEEEEETTAARPARLTGPRALRERKSVRREQDDDQDEESWEEESDEDASSDEDFVPGARERRAAGPSRRAAARQLSPDLLPSLPRQSDSDSRRPQPAARETRDDRVERGGREERDSVEGASIRESPPAASGRRRASGRARRRREEGKELAQLFIPPAAIVEKDEGPLTLWDLVQRNKRRRAPGSQTSGAEGDTSKKARKEPGTDSERPGDAAEESLDLVLGSLFSPPSSSTAALRQEKTSSSADKMLTALLSPASPEQKKGREEVEGTAEKDLSALFEMPARSSAAPALRLDADGQLVMAEGGGEEIDQHACTCGASLGLFDGIGGQAAPCVCLFNGRRRLVEEGGAGGVNSLSLQPYAGAYKSTKGKKWTPEETQRFYAALEQYGTDLLLVRTLLPHVTDKQLKLKLKIEERRYPEKVEAALNRRRQLTIEAYEDMHGKINAALHYNRALGSSSSEESEDEGDSARPKRLADSALKALPPPPSVPPHQSASSLPSLLSLLANASTAAEGAGGAQVDETLFALPQDGGVRAGGREEDDLLALFG</sequence>
<dbReference type="InterPro" id="IPR039467">
    <property type="entry name" value="TFIIIB_B''_Myb"/>
</dbReference>
<feature type="compositionally biased region" description="Acidic residues" evidence="4">
    <location>
        <begin position="1903"/>
        <end position="1925"/>
    </location>
</feature>
<keyword evidence="3" id="KW-0175">Coiled coil</keyword>
<dbReference type="GeneID" id="40311455"/>
<dbReference type="KEGG" id="bbes:BESB_065280"/>
<dbReference type="Pfam" id="PF09011">
    <property type="entry name" value="HMG_box_2"/>
    <property type="match status" value="1"/>
</dbReference>
<gene>
    <name evidence="6" type="ORF">BESB_065280</name>
</gene>
<organism evidence="6 7">
    <name type="scientific">Besnoitia besnoiti</name>
    <name type="common">Apicomplexan protozoan</name>
    <dbReference type="NCBI Taxonomy" id="94643"/>
    <lineage>
        <taxon>Eukaryota</taxon>
        <taxon>Sar</taxon>
        <taxon>Alveolata</taxon>
        <taxon>Apicomplexa</taxon>
        <taxon>Conoidasida</taxon>
        <taxon>Coccidia</taxon>
        <taxon>Eucoccidiorida</taxon>
        <taxon>Eimeriorina</taxon>
        <taxon>Sarcocystidae</taxon>
        <taxon>Besnoitia</taxon>
    </lineage>
</organism>
<evidence type="ECO:0000313" key="6">
    <source>
        <dbReference type="EMBL" id="PFH34496.1"/>
    </source>
</evidence>
<feature type="compositionally biased region" description="Basic and acidic residues" evidence="4">
    <location>
        <begin position="1744"/>
        <end position="1759"/>
    </location>
</feature>
<dbReference type="SMART" id="SM00717">
    <property type="entry name" value="SANT"/>
    <property type="match status" value="1"/>
</dbReference>
<feature type="region of interest" description="Disordered" evidence="4">
    <location>
        <begin position="616"/>
        <end position="647"/>
    </location>
</feature>
<feature type="region of interest" description="Disordered" evidence="4">
    <location>
        <begin position="393"/>
        <end position="442"/>
    </location>
</feature>
<dbReference type="EMBL" id="NWUJ01000006">
    <property type="protein sequence ID" value="PFH34496.1"/>
    <property type="molecule type" value="Genomic_DNA"/>
</dbReference>
<feature type="compositionally biased region" description="Polar residues" evidence="4">
    <location>
        <begin position="2096"/>
        <end position="2112"/>
    </location>
</feature>
<dbReference type="InterPro" id="IPR009071">
    <property type="entry name" value="HMG_box_dom"/>
</dbReference>
<feature type="compositionally biased region" description="Basic and acidic residues" evidence="4">
    <location>
        <begin position="484"/>
        <end position="509"/>
    </location>
</feature>
<feature type="region of interest" description="Disordered" evidence="4">
    <location>
        <begin position="1399"/>
        <end position="1516"/>
    </location>
</feature>
<feature type="compositionally biased region" description="Low complexity" evidence="4">
    <location>
        <begin position="109"/>
        <end position="121"/>
    </location>
</feature>
<feature type="compositionally biased region" description="Low complexity" evidence="4">
    <location>
        <begin position="626"/>
        <end position="647"/>
    </location>
</feature>
<feature type="compositionally biased region" description="Low complexity" evidence="4">
    <location>
        <begin position="11"/>
        <end position="22"/>
    </location>
</feature>
<feature type="compositionally biased region" description="Basic and acidic residues" evidence="4">
    <location>
        <begin position="2063"/>
        <end position="2081"/>
    </location>
</feature>
<feature type="region of interest" description="Disordered" evidence="4">
    <location>
        <begin position="1536"/>
        <end position="2112"/>
    </location>
</feature>
<keyword evidence="7" id="KW-1185">Reference proteome</keyword>
<protein>
    <submittedName>
        <fullName evidence="6">Myb family DNA-binding domain-containing protein</fullName>
    </submittedName>
</protein>
<feature type="region of interest" description="Disordered" evidence="4">
    <location>
        <begin position="109"/>
        <end position="149"/>
    </location>
</feature>
<feature type="compositionally biased region" description="Basic and acidic residues" evidence="4">
    <location>
        <begin position="1817"/>
        <end position="1852"/>
    </location>
</feature>
<dbReference type="InterPro" id="IPR001005">
    <property type="entry name" value="SANT/Myb"/>
</dbReference>
<feature type="compositionally biased region" description="Acidic residues" evidence="4">
    <location>
        <begin position="1853"/>
        <end position="1878"/>
    </location>
</feature>
<dbReference type="CDD" id="cd00084">
    <property type="entry name" value="HMG-box_SF"/>
    <property type="match status" value="2"/>
</dbReference>
<dbReference type="InterPro" id="IPR036910">
    <property type="entry name" value="HMG_box_dom_sf"/>
</dbReference>
<comment type="caution">
    <text evidence="6">The sequence shown here is derived from an EMBL/GenBank/DDBJ whole genome shotgun (WGS) entry which is preliminary data.</text>
</comment>
<dbReference type="Proteomes" id="UP000224006">
    <property type="component" value="Chromosome VI"/>
</dbReference>
<keyword evidence="1 2" id="KW-0238">DNA-binding</keyword>
<accession>A0A2A9MEX1</accession>
<dbReference type="VEuPathDB" id="ToxoDB:BESB_065280"/>
<feature type="region of interest" description="Disordered" evidence="4">
    <location>
        <begin position="1214"/>
        <end position="1248"/>
    </location>
</feature>
<feature type="region of interest" description="Disordered" evidence="4">
    <location>
        <begin position="484"/>
        <end position="516"/>
    </location>
</feature>
<feature type="compositionally biased region" description="Basic and acidic residues" evidence="4">
    <location>
        <begin position="1958"/>
        <end position="1988"/>
    </location>
</feature>
<feature type="DNA-binding region" description="HMG box" evidence="2">
    <location>
        <begin position="1324"/>
        <end position="1394"/>
    </location>
</feature>
<feature type="compositionally biased region" description="Basic and acidic residues" evidence="4">
    <location>
        <begin position="1399"/>
        <end position="1408"/>
    </location>
</feature>
<feature type="compositionally biased region" description="Low complexity" evidence="4">
    <location>
        <begin position="61"/>
        <end position="70"/>
    </location>
</feature>
<dbReference type="OrthoDB" id="332761at2759"/>
<proteinExistence type="predicted"/>
<feature type="compositionally biased region" description="Low complexity" evidence="4">
    <location>
        <begin position="1225"/>
        <end position="1248"/>
    </location>
</feature>
<evidence type="ECO:0000259" key="5">
    <source>
        <dbReference type="PROSITE" id="PS50118"/>
    </source>
</evidence>
<feature type="compositionally biased region" description="Acidic residues" evidence="4">
    <location>
        <begin position="1804"/>
        <end position="1816"/>
    </location>
</feature>
<dbReference type="RefSeq" id="XP_029218505.1">
    <property type="nucleotide sequence ID" value="XM_029364922.1"/>
</dbReference>
<dbReference type="STRING" id="94643.A0A2A9MEX1"/>
<dbReference type="PANTHER" id="PTHR48112:SF22">
    <property type="entry name" value="MITOCHONDRIAL TRANSCRIPTION FACTOR A, ISOFORM B"/>
    <property type="match status" value="1"/>
</dbReference>
<dbReference type="PANTHER" id="PTHR48112">
    <property type="entry name" value="HIGH MOBILITY GROUP PROTEIN DSP1"/>
    <property type="match status" value="1"/>
</dbReference>
<evidence type="ECO:0000256" key="2">
    <source>
        <dbReference type="PROSITE-ProRule" id="PRU00267"/>
    </source>
</evidence>
<keyword evidence="2" id="KW-0539">Nucleus</keyword>